<comment type="caution">
    <text evidence="9">The sequence shown here is derived from an EMBL/GenBank/DDBJ whole genome shotgun (WGS) entry which is preliminary data.</text>
</comment>
<dbReference type="OrthoDB" id="9784760at2"/>
<keyword evidence="3 7" id="KW-0805">Transcription regulation</keyword>
<dbReference type="GO" id="GO:0003700">
    <property type="term" value="F:DNA-binding transcription factor activity"/>
    <property type="evidence" value="ECO:0007669"/>
    <property type="project" value="UniProtKB-UniRule"/>
</dbReference>
<keyword evidence="6 7" id="KW-0804">Transcription</keyword>
<evidence type="ECO:0000313" key="10">
    <source>
        <dbReference type="Proteomes" id="UP000050544"/>
    </source>
</evidence>
<comment type="similarity">
    <text evidence="7">Belongs to the transcriptional regulatory Rex family.</text>
</comment>
<keyword evidence="4 7" id="KW-0520">NAD</keyword>
<dbReference type="InterPro" id="IPR022876">
    <property type="entry name" value="Tscrpt_rep_Rex"/>
</dbReference>
<evidence type="ECO:0000256" key="5">
    <source>
        <dbReference type="ARBA" id="ARBA00023125"/>
    </source>
</evidence>
<keyword evidence="1 7" id="KW-0963">Cytoplasm</keyword>
<dbReference type="RefSeq" id="WP_054522241.1">
    <property type="nucleotide sequence ID" value="NZ_LGKO01000005.1"/>
</dbReference>
<evidence type="ECO:0000256" key="4">
    <source>
        <dbReference type="ARBA" id="ARBA00023027"/>
    </source>
</evidence>
<evidence type="ECO:0000256" key="7">
    <source>
        <dbReference type="HAMAP-Rule" id="MF_01131"/>
    </source>
</evidence>
<dbReference type="GO" id="GO:0005737">
    <property type="term" value="C:cytoplasm"/>
    <property type="evidence" value="ECO:0007669"/>
    <property type="project" value="UniProtKB-SubCell"/>
</dbReference>
<dbReference type="InterPro" id="IPR036291">
    <property type="entry name" value="NAD(P)-bd_dom_sf"/>
</dbReference>
<dbReference type="InterPro" id="IPR036388">
    <property type="entry name" value="WH-like_DNA-bd_sf"/>
</dbReference>
<feature type="DNA-binding region" description="H-T-H motif" evidence="7">
    <location>
        <begin position="16"/>
        <end position="55"/>
    </location>
</feature>
<dbReference type="NCBIfam" id="NF003995">
    <property type="entry name" value="PRK05472.2-4"/>
    <property type="match status" value="1"/>
</dbReference>
<evidence type="ECO:0000256" key="3">
    <source>
        <dbReference type="ARBA" id="ARBA00023015"/>
    </source>
</evidence>
<dbReference type="PANTHER" id="PTHR35786:SF1">
    <property type="entry name" value="REDOX-SENSING TRANSCRIPTIONAL REPRESSOR REX 1"/>
    <property type="match status" value="1"/>
</dbReference>
<dbReference type="InterPro" id="IPR003781">
    <property type="entry name" value="CoA-bd"/>
</dbReference>
<comment type="subcellular location">
    <subcellularLocation>
        <location evidence="7">Cytoplasm</location>
    </subcellularLocation>
</comment>
<dbReference type="PANTHER" id="PTHR35786">
    <property type="entry name" value="REDOX-SENSING TRANSCRIPTIONAL REPRESSOR REX"/>
    <property type="match status" value="1"/>
</dbReference>
<comment type="function">
    <text evidence="7">Modulates transcription in response to changes in cellular NADH/NAD(+) redox state.</text>
</comment>
<accession>A0A0P6Y1B6</accession>
<comment type="subunit">
    <text evidence="7">Homodimer.</text>
</comment>
<dbReference type="HAMAP" id="MF_01131">
    <property type="entry name" value="Rex"/>
    <property type="match status" value="1"/>
</dbReference>
<evidence type="ECO:0000256" key="2">
    <source>
        <dbReference type="ARBA" id="ARBA00022491"/>
    </source>
</evidence>
<dbReference type="STRING" id="869279.SE15_11530"/>
<keyword evidence="5 7" id="KW-0238">DNA-binding</keyword>
<evidence type="ECO:0000256" key="1">
    <source>
        <dbReference type="ARBA" id="ARBA00022490"/>
    </source>
</evidence>
<dbReference type="AlphaFoldDB" id="A0A0P6Y1B6"/>
<dbReference type="NCBIfam" id="NF003994">
    <property type="entry name" value="PRK05472.2-3"/>
    <property type="match status" value="1"/>
</dbReference>
<gene>
    <name evidence="7" type="primary">rex</name>
    <name evidence="9" type="ORF">SE15_11530</name>
</gene>
<dbReference type="SUPFAM" id="SSF51735">
    <property type="entry name" value="NAD(P)-binding Rossmann-fold domains"/>
    <property type="match status" value="1"/>
</dbReference>
<evidence type="ECO:0000256" key="6">
    <source>
        <dbReference type="ARBA" id="ARBA00023163"/>
    </source>
</evidence>
<dbReference type="SMART" id="SM00881">
    <property type="entry name" value="CoA_binding"/>
    <property type="match status" value="1"/>
</dbReference>
<dbReference type="GO" id="GO:0003677">
    <property type="term" value="F:DNA binding"/>
    <property type="evidence" value="ECO:0007669"/>
    <property type="project" value="UniProtKB-UniRule"/>
</dbReference>
<dbReference type="Proteomes" id="UP000050544">
    <property type="component" value="Unassembled WGS sequence"/>
</dbReference>
<organism evidence="9 10">
    <name type="scientific">Thermanaerothrix daxensis</name>
    <dbReference type="NCBI Taxonomy" id="869279"/>
    <lineage>
        <taxon>Bacteria</taxon>
        <taxon>Bacillati</taxon>
        <taxon>Chloroflexota</taxon>
        <taxon>Anaerolineae</taxon>
        <taxon>Anaerolineales</taxon>
        <taxon>Anaerolineaceae</taxon>
        <taxon>Thermanaerothrix</taxon>
    </lineage>
</organism>
<dbReference type="InterPro" id="IPR036390">
    <property type="entry name" value="WH_DNA-bd_sf"/>
</dbReference>
<feature type="binding site" evidence="7">
    <location>
        <begin position="90"/>
        <end position="95"/>
    </location>
    <ligand>
        <name>NAD(+)</name>
        <dbReference type="ChEBI" id="CHEBI:57540"/>
    </ligand>
</feature>
<dbReference type="SUPFAM" id="SSF46785">
    <property type="entry name" value="Winged helix' DNA-binding domain"/>
    <property type="match status" value="1"/>
</dbReference>
<feature type="domain" description="CoA-binding" evidence="8">
    <location>
        <begin position="79"/>
        <end position="180"/>
    </location>
</feature>
<dbReference type="Pfam" id="PF02629">
    <property type="entry name" value="CoA_binding"/>
    <property type="match status" value="1"/>
</dbReference>
<dbReference type="GO" id="GO:0051775">
    <property type="term" value="P:response to redox state"/>
    <property type="evidence" value="ECO:0007669"/>
    <property type="project" value="InterPro"/>
</dbReference>
<dbReference type="PATRIC" id="fig|869279.4.peg.1928"/>
<keyword evidence="2 7" id="KW-0678">Repressor</keyword>
<name>A0A0P6Y1B6_9CHLR</name>
<reference evidence="9 10" key="1">
    <citation type="submission" date="2015-07" db="EMBL/GenBank/DDBJ databases">
        <title>Whole genome sequence of Thermanaerothrix daxensis DSM 23592.</title>
        <authorList>
            <person name="Hemp J."/>
            <person name="Ward L.M."/>
            <person name="Pace L.A."/>
            <person name="Fischer W.W."/>
        </authorList>
    </citation>
    <scope>NUCLEOTIDE SEQUENCE [LARGE SCALE GENOMIC DNA]</scope>
    <source>
        <strain evidence="9 10">GNS-1</strain>
    </source>
</reference>
<dbReference type="InterPro" id="IPR009718">
    <property type="entry name" value="Rex_DNA-bd_C_dom"/>
</dbReference>
<keyword evidence="10" id="KW-1185">Reference proteome</keyword>
<dbReference type="Gene3D" id="3.40.50.720">
    <property type="entry name" value="NAD(P)-binding Rossmann-like Domain"/>
    <property type="match status" value="1"/>
</dbReference>
<dbReference type="GO" id="GO:0045892">
    <property type="term" value="P:negative regulation of DNA-templated transcription"/>
    <property type="evidence" value="ECO:0007669"/>
    <property type="project" value="InterPro"/>
</dbReference>
<dbReference type="NCBIfam" id="NF003993">
    <property type="entry name" value="PRK05472.2-2"/>
    <property type="match status" value="1"/>
</dbReference>
<dbReference type="NCBIfam" id="NF003996">
    <property type="entry name" value="PRK05472.2-5"/>
    <property type="match status" value="1"/>
</dbReference>
<evidence type="ECO:0000259" key="8">
    <source>
        <dbReference type="SMART" id="SM00881"/>
    </source>
</evidence>
<dbReference type="Pfam" id="PF06971">
    <property type="entry name" value="Put_DNA-bind_N"/>
    <property type="match status" value="1"/>
</dbReference>
<dbReference type="NCBIfam" id="NF003989">
    <property type="entry name" value="PRK05472.1-3"/>
    <property type="match status" value="1"/>
</dbReference>
<dbReference type="Gene3D" id="1.10.10.10">
    <property type="entry name" value="Winged helix-like DNA-binding domain superfamily/Winged helix DNA-binding domain"/>
    <property type="match status" value="1"/>
</dbReference>
<proteinExistence type="inferred from homology"/>
<dbReference type="EMBL" id="LGKO01000005">
    <property type="protein sequence ID" value="KPL82703.1"/>
    <property type="molecule type" value="Genomic_DNA"/>
</dbReference>
<sequence length="206" mass="22790">MAEQVVPDIVIGRLPRYLQALERMRLEGLQTTSSLELGQRLGISAAQIRKDLSHFGEFGKQGTGYSVEFLIEQLRAILHLNRLWDLALVGVGDLGSALARYQGFTNRGFRIVLAFDNDPKKIGKRIGSLVVEDSATMPERIRQTGVKIAMLTVPASVAQQVTDCLVEAGIRAILNYAPIHLVVPPGIIVETIDPILKLQHMTYYLD</sequence>
<dbReference type="InterPro" id="IPR058236">
    <property type="entry name" value="Rex_actinobacterial-type"/>
</dbReference>
<evidence type="ECO:0000313" key="9">
    <source>
        <dbReference type="EMBL" id="KPL82703.1"/>
    </source>
</evidence>
<protein>
    <recommendedName>
        <fullName evidence="7">Redox-sensing transcriptional repressor Rex</fullName>
    </recommendedName>
</protein>